<keyword evidence="5" id="KW-1185">Reference proteome</keyword>
<dbReference type="Gene3D" id="3.30.497.10">
    <property type="entry name" value="Antithrombin, subunit I, domain 2"/>
    <property type="match status" value="2"/>
</dbReference>
<evidence type="ECO:0000256" key="1">
    <source>
        <dbReference type="RuleBase" id="RU000411"/>
    </source>
</evidence>
<organism evidence="4 5">
    <name type="scientific">Mycolicibacter acidiphilus</name>
    <dbReference type="NCBI Taxonomy" id="2835306"/>
    <lineage>
        <taxon>Bacteria</taxon>
        <taxon>Bacillati</taxon>
        <taxon>Actinomycetota</taxon>
        <taxon>Actinomycetes</taxon>
        <taxon>Mycobacteriales</taxon>
        <taxon>Mycobacteriaceae</taxon>
        <taxon>Mycolicibacter</taxon>
    </lineage>
</organism>
<evidence type="ECO:0000313" key="5">
    <source>
        <dbReference type="Proteomes" id="UP001519535"/>
    </source>
</evidence>
<proteinExistence type="inferred from homology"/>
<name>A0ABS5RMQ5_9MYCO</name>
<feature type="domain" description="Serpin" evidence="3">
    <location>
        <begin position="37"/>
        <end position="402"/>
    </location>
</feature>
<dbReference type="Pfam" id="PF00079">
    <property type="entry name" value="Serpin"/>
    <property type="match status" value="2"/>
</dbReference>
<dbReference type="InterPro" id="IPR042178">
    <property type="entry name" value="Serpin_sf_1"/>
</dbReference>
<accession>A0ABS5RMQ5</accession>
<dbReference type="SMART" id="SM00093">
    <property type="entry name" value="SERPIN"/>
    <property type="match status" value="1"/>
</dbReference>
<comment type="similarity">
    <text evidence="1">Belongs to the serpin family.</text>
</comment>
<dbReference type="InterPro" id="IPR036186">
    <property type="entry name" value="Serpin_sf"/>
</dbReference>
<dbReference type="EMBL" id="JAHCLR010000044">
    <property type="protein sequence ID" value="MBS9535469.1"/>
    <property type="molecule type" value="Genomic_DNA"/>
</dbReference>
<dbReference type="Gene3D" id="2.30.39.10">
    <property type="entry name" value="Alpha-1-antitrypsin, domain 1"/>
    <property type="match status" value="1"/>
</dbReference>
<evidence type="ECO:0000259" key="3">
    <source>
        <dbReference type="SMART" id="SM00093"/>
    </source>
</evidence>
<evidence type="ECO:0000256" key="2">
    <source>
        <dbReference type="SAM" id="MobiDB-lite"/>
    </source>
</evidence>
<dbReference type="PANTHER" id="PTHR11461">
    <property type="entry name" value="SERINE PROTEASE INHIBITOR, SERPIN"/>
    <property type="match status" value="1"/>
</dbReference>
<reference evidence="4 5" key="1">
    <citation type="submission" date="2021-05" db="EMBL/GenBank/DDBJ databases">
        <title>Mycobacterium acidophilum sp. nov., an extremely acid-tolerant member of the genus Mycobacterium.</title>
        <authorList>
            <person name="Xia J."/>
        </authorList>
    </citation>
    <scope>NUCLEOTIDE SEQUENCE [LARGE SCALE GENOMIC DNA]</scope>
    <source>
        <strain evidence="4 5">M1</strain>
    </source>
</reference>
<feature type="region of interest" description="Disordered" evidence="2">
    <location>
        <begin position="1"/>
        <end position="26"/>
    </location>
</feature>
<dbReference type="SUPFAM" id="SSF56574">
    <property type="entry name" value="Serpins"/>
    <property type="match status" value="2"/>
</dbReference>
<dbReference type="InterPro" id="IPR042185">
    <property type="entry name" value="Serpin_sf_2"/>
</dbReference>
<protein>
    <recommendedName>
        <fullName evidence="3">Serpin domain-containing protein</fullName>
    </recommendedName>
</protein>
<comment type="caution">
    <text evidence="4">The sequence shown here is derived from an EMBL/GenBank/DDBJ whole genome shotgun (WGS) entry which is preliminary data.</text>
</comment>
<sequence>MSDQSDEFGSSPHVAEGRRPVPVSATTPISPVVRAANTLTERWCAHLDGGDAVVSAAGVWPLLALLSSAADAPARAELTAALGRPADSARRDALELLDILRTGTSTAAALGIWAHNDVPVHEDWAAQLPDGVVGELSGREALDSWASDETGGLIDRFPLDIDADTMLVVASALAARVRWRTPFNSYPRDDDDASDEPGRQWLSRTTFDLAAAAVLDDTVTRVVVEGDGDLDVHLLLGDGQPADVLATGLRELCGAARVVPAADLDGVAAPGMRVSRTESVNPDDELRLTLPSFEISAQHDLLAHRNLFGLGLLTDSGTSHLPLLSTMPLYVQRGAQDVLARFFAEGFEAGAVTAFGICCTGVLPPEMYQVMTVDVTFDRPFGFLAVHRPSRLAVVAGWVASPFPSA</sequence>
<dbReference type="PANTHER" id="PTHR11461:SF211">
    <property type="entry name" value="GH10112P-RELATED"/>
    <property type="match status" value="1"/>
</dbReference>
<dbReference type="InterPro" id="IPR023796">
    <property type="entry name" value="Serpin_dom"/>
</dbReference>
<dbReference type="Proteomes" id="UP001519535">
    <property type="component" value="Unassembled WGS sequence"/>
</dbReference>
<dbReference type="InterPro" id="IPR000215">
    <property type="entry name" value="Serpin_fam"/>
</dbReference>
<evidence type="ECO:0000313" key="4">
    <source>
        <dbReference type="EMBL" id="MBS9535469.1"/>
    </source>
</evidence>
<dbReference type="RefSeq" id="WP_214094328.1">
    <property type="nucleotide sequence ID" value="NZ_JAHCLR010000044.1"/>
</dbReference>
<gene>
    <name evidence="4" type="ORF">KIH27_17935</name>
</gene>